<keyword evidence="2" id="KW-0378">Hydrolase</keyword>
<gene>
    <name evidence="9" type="ORF">B4U79_16986</name>
</gene>
<feature type="domain" description="Peptidase M12B" evidence="8">
    <location>
        <begin position="370"/>
        <end position="556"/>
    </location>
</feature>
<keyword evidence="10" id="KW-1185">Reference proteome</keyword>
<comment type="caution">
    <text evidence="5">Lacks conserved residue(s) required for the propagation of feature annotation.</text>
</comment>
<dbReference type="Gene3D" id="3.40.390.10">
    <property type="entry name" value="Collagenase (Catalytic Domain)"/>
    <property type="match status" value="2"/>
</dbReference>
<feature type="binding site" evidence="5">
    <location>
        <position position="300"/>
    </location>
    <ligand>
        <name>Zn(2+)</name>
        <dbReference type="ChEBI" id="CHEBI:29105"/>
        <note>catalytic</note>
    </ligand>
</feature>
<feature type="domain" description="Peptidase M12B" evidence="8">
    <location>
        <begin position="151"/>
        <end position="358"/>
    </location>
</feature>
<feature type="active site" evidence="5">
    <location>
        <position position="297"/>
    </location>
</feature>
<feature type="binding site" evidence="5">
    <location>
        <position position="296"/>
    </location>
    <ligand>
        <name>Zn(2+)</name>
        <dbReference type="ChEBI" id="CHEBI:29105"/>
        <note>catalytic</note>
    </ligand>
</feature>
<dbReference type="Proteomes" id="UP000285301">
    <property type="component" value="Unassembled WGS sequence"/>
</dbReference>
<accession>A0A3S3PXM6</accession>
<dbReference type="PANTHER" id="PTHR11905:SF159">
    <property type="entry name" value="ADAM METALLOPROTEASE"/>
    <property type="match status" value="1"/>
</dbReference>
<organism evidence="9 10">
    <name type="scientific">Dinothrombium tinctorium</name>
    <dbReference type="NCBI Taxonomy" id="1965070"/>
    <lineage>
        <taxon>Eukaryota</taxon>
        <taxon>Metazoa</taxon>
        <taxon>Ecdysozoa</taxon>
        <taxon>Arthropoda</taxon>
        <taxon>Chelicerata</taxon>
        <taxon>Arachnida</taxon>
        <taxon>Acari</taxon>
        <taxon>Acariformes</taxon>
        <taxon>Trombidiformes</taxon>
        <taxon>Prostigmata</taxon>
        <taxon>Anystina</taxon>
        <taxon>Parasitengona</taxon>
        <taxon>Trombidioidea</taxon>
        <taxon>Trombidiidae</taxon>
        <taxon>Dinothrombium</taxon>
    </lineage>
</organism>
<keyword evidence="3 5" id="KW-0862">Zinc</keyword>
<dbReference type="STRING" id="1965070.A0A3S3PXM6"/>
<keyword evidence="1" id="KW-0645">Protease</keyword>
<evidence type="ECO:0000313" key="10">
    <source>
        <dbReference type="Proteomes" id="UP000285301"/>
    </source>
</evidence>
<name>A0A3S3PXM6_9ACAR</name>
<dbReference type="AlphaFoldDB" id="A0A3S3PXM6"/>
<feature type="chain" id="PRO_5018619246" evidence="7">
    <location>
        <begin position="23"/>
        <end position="647"/>
    </location>
</feature>
<feature type="signal peptide" evidence="7">
    <location>
        <begin position="1"/>
        <end position="22"/>
    </location>
</feature>
<keyword evidence="6" id="KW-1133">Transmembrane helix</keyword>
<keyword evidence="4" id="KW-0482">Metalloprotease</keyword>
<evidence type="ECO:0000313" key="9">
    <source>
        <dbReference type="EMBL" id="RWR99689.1"/>
    </source>
</evidence>
<dbReference type="PROSITE" id="PS50215">
    <property type="entry name" value="ADAM_MEPRO"/>
    <property type="match status" value="2"/>
</dbReference>
<dbReference type="InterPro" id="IPR001590">
    <property type="entry name" value="Peptidase_M12B"/>
</dbReference>
<keyword evidence="9" id="KW-0401">Integrin</keyword>
<evidence type="ECO:0000256" key="5">
    <source>
        <dbReference type="PROSITE-ProRule" id="PRU00276"/>
    </source>
</evidence>
<keyword evidence="6" id="KW-0472">Membrane</keyword>
<evidence type="ECO:0000256" key="4">
    <source>
        <dbReference type="ARBA" id="ARBA00023049"/>
    </source>
</evidence>
<proteinExistence type="predicted"/>
<reference evidence="9 10" key="1">
    <citation type="journal article" date="2018" name="Gigascience">
        <title>Genomes of trombidid mites reveal novel predicted allergens and laterally-transferred genes associated with secondary metabolism.</title>
        <authorList>
            <person name="Dong X."/>
            <person name="Chaisiri K."/>
            <person name="Xia D."/>
            <person name="Armstrong S.D."/>
            <person name="Fang Y."/>
            <person name="Donnelly M.J."/>
            <person name="Kadowaki T."/>
            <person name="McGarry J.W."/>
            <person name="Darby A.C."/>
            <person name="Makepeace B.L."/>
        </authorList>
    </citation>
    <scope>NUCLEOTIDE SEQUENCE [LARGE SCALE GENOMIC DNA]</scope>
    <source>
        <strain evidence="9">UoL-WK</strain>
    </source>
</reference>
<dbReference type="EMBL" id="NCKU01014009">
    <property type="protein sequence ID" value="RWR99689.1"/>
    <property type="molecule type" value="Genomic_DNA"/>
</dbReference>
<dbReference type="Pfam" id="PF01421">
    <property type="entry name" value="Reprolysin"/>
    <property type="match status" value="2"/>
</dbReference>
<dbReference type="InterPro" id="IPR024079">
    <property type="entry name" value="MetalloPept_cat_dom_sf"/>
</dbReference>
<dbReference type="GO" id="GO:0007229">
    <property type="term" value="P:integrin-mediated signaling pathway"/>
    <property type="evidence" value="ECO:0007669"/>
    <property type="project" value="UniProtKB-KW"/>
</dbReference>
<evidence type="ECO:0000256" key="7">
    <source>
        <dbReference type="SAM" id="SignalP"/>
    </source>
</evidence>
<dbReference type="SUPFAM" id="SSF55486">
    <property type="entry name" value="Metalloproteases ('zincins'), catalytic domain"/>
    <property type="match status" value="2"/>
</dbReference>
<keyword evidence="6" id="KW-0812">Transmembrane</keyword>
<evidence type="ECO:0000256" key="2">
    <source>
        <dbReference type="ARBA" id="ARBA00022801"/>
    </source>
</evidence>
<evidence type="ECO:0000259" key="8">
    <source>
        <dbReference type="PROSITE" id="PS50215"/>
    </source>
</evidence>
<evidence type="ECO:0000256" key="3">
    <source>
        <dbReference type="ARBA" id="ARBA00022833"/>
    </source>
</evidence>
<evidence type="ECO:0000256" key="1">
    <source>
        <dbReference type="ARBA" id="ARBA00022670"/>
    </source>
</evidence>
<dbReference type="GO" id="GO:0046872">
    <property type="term" value="F:metal ion binding"/>
    <property type="evidence" value="ECO:0007669"/>
    <property type="project" value="UniProtKB-KW"/>
</dbReference>
<comment type="caution">
    <text evidence="9">The sequence shown here is derived from an EMBL/GenBank/DDBJ whole genome shotgun (WGS) entry which is preliminary data.</text>
</comment>
<keyword evidence="5" id="KW-0479">Metal-binding</keyword>
<sequence length="647" mass="74123">MRTRVFFRIATFLSLGLSFIYGNDLSFETITPSLNCENDDCNVITVEFQGLNEKYTFTFANKSKIETRENGVLKQCFFIVEIENTILTLCDGILRGDFNRSEAMFKIEYEESTKTHKLIAINHQTIHYFEHAQQKQKDPAPHTEQRFFEPMYVPILVIIDFRLYQMMQLLNMTQEEFLSVFDRTKEILSQLNVTLSIVHVEYWESGNLITIENNLELVEILKRLTEYNVDFIEPRFKQCIKSTLLLISDVMLVQDQGEWFVNVGGSNTNSICTNSSVLFSTYFPFHRETTAMTIAHEFCHFLGLSHDDQRCKCEAGEGNCVLSPFTSGNATTKLSDCSWDQFASNRANNDHVCALQPSPQCDSRIVLKRKFVPLKFFIEDRIIESKFENDLELANHYAEKVVEQAQSLVGELNIKLLLSGTVSTANIDQVSLTAALESFESVAYDDNECYKVAVLLTSRNYHEKSLSFFDSMCSPTKNQTAAIIVINKRQHKVAEMLASQLGFIFGINFDNDSCACTECLMQHNWHVPLTTWSHCSVDEYLDRQRNGEYWCVLRLFCVHETGIHKIELAENPSRPAESYKVRASIEAINLKIETLSSNSLQLTEKLGYYAVKVISLISETDFNLFFILNCLISLIVILLVYLQSLLG</sequence>
<evidence type="ECO:0000256" key="6">
    <source>
        <dbReference type="SAM" id="Phobius"/>
    </source>
</evidence>
<dbReference type="OrthoDB" id="412680at2759"/>
<feature type="transmembrane region" description="Helical" evidence="6">
    <location>
        <begin position="622"/>
        <end position="642"/>
    </location>
</feature>
<keyword evidence="7" id="KW-0732">Signal</keyword>
<dbReference type="GO" id="GO:0004222">
    <property type="term" value="F:metalloendopeptidase activity"/>
    <property type="evidence" value="ECO:0007669"/>
    <property type="project" value="InterPro"/>
</dbReference>
<dbReference type="GO" id="GO:0006508">
    <property type="term" value="P:proteolysis"/>
    <property type="evidence" value="ECO:0007669"/>
    <property type="project" value="UniProtKB-KW"/>
</dbReference>
<feature type="binding site" evidence="5">
    <location>
        <position position="306"/>
    </location>
    <ligand>
        <name>Zn(2+)</name>
        <dbReference type="ChEBI" id="CHEBI:29105"/>
        <note>catalytic</note>
    </ligand>
</feature>
<dbReference type="PANTHER" id="PTHR11905">
    <property type="entry name" value="ADAM A DISINTEGRIN AND METALLOPROTEASE DOMAIN"/>
    <property type="match status" value="1"/>
</dbReference>
<protein>
    <submittedName>
        <fullName evidence="9">Disintegrin and metalloproteinase domain-containing protein 9-like isoform X2</fullName>
    </submittedName>
</protein>